<evidence type="ECO:0000313" key="2">
    <source>
        <dbReference type="Proteomes" id="UP001162131"/>
    </source>
</evidence>
<accession>A0AAU9IKI4</accession>
<organism evidence="1 2">
    <name type="scientific">Blepharisma stoltei</name>
    <dbReference type="NCBI Taxonomy" id="1481888"/>
    <lineage>
        <taxon>Eukaryota</taxon>
        <taxon>Sar</taxon>
        <taxon>Alveolata</taxon>
        <taxon>Ciliophora</taxon>
        <taxon>Postciliodesmatophora</taxon>
        <taxon>Heterotrichea</taxon>
        <taxon>Heterotrichida</taxon>
        <taxon>Blepharismidae</taxon>
        <taxon>Blepharisma</taxon>
    </lineage>
</organism>
<proteinExistence type="predicted"/>
<gene>
    <name evidence="1" type="ORF">BSTOLATCC_MIC9493</name>
</gene>
<keyword evidence="2" id="KW-1185">Reference proteome</keyword>
<comment type="caution">
    <text evidence="1">The sequence shown here is derived from an EMBL/GenBank/DDBJ whole genome shotgun (WGS) entry which is preliminary data.</text>
</comment>
<dbReference type="Proteomes" id="UP001162131">
    <property type="component" value="Unassembled WGS sequence"/>
</dbReference>
<protein>
    <submittedName>
        <fullName evidence="1">Uncharacterized protein</fullName>
    </submittedName>
</protein>
<reference evidence="1" key="1">
    <citation type="submission" date="2021-09" db="EMBL/GenBank/DDBJ databases">
        <authorList>
            <consortium name="AG Swart"/>
            <person name="Singh M."/>
            <person name="Singh A."/>
            <person name="Seah K."/>
            <person name="Emmerich C."/>
        </authorList>
    </citation>
    <scope>NUCLEOTIDE SEQUENCE</scope>
    <source>
        <strain evidence="1">ATCC30299</strain>
    </source>
</reference>
<dbReference type="EMBL" id="CAJZBQ010000011">
    <property type="protein sequence ID" value="CAG9313688.1"/>
    <property type="molecule type" value="Genomic_DNA"/>
</dbReference>
<evidence type="ECO:0000313" key="1">
    <source>
        <dbReference type="EMBL" id="CAG9313688.1"/>
    </source>
</evidence>
<dbReference type="AlphaFoldDB" id="A0AAU9IKI4"/>
<sequence>MVIHLKIYIAPISQIYSIGNLSLNERRIGFAIKIGEYGGIPNQNLSDWSYKNVSQKNTKIYFYLSYALFKNLEA</sequence>
<name>A0AAU9IKI4_9CILI</name>